<feature type="non-terminal residue" evidence="2">
    <location>
        <position position="1"/>
    </location>
</feature>
<protein>
    <submittedName>
        <fullName evidence="2">Uncharacterized protein</fullName>
    </submittedName>
</protein>
<keyword evidence="1" id="KW-1133">Transmembrane helix</keyword>
<feature type="transmembrane region" description="Helical" evidence="1">
    <location>
        <begin position="6"/>
        <end position="28"/>
    </location>
</feature>
<evidence type="ECO:0000313" key="2">
    <source>
        <dbReference type="EMBL" id="GFR66417.1"/>
    </source>
</evidence>
<accession>A0AAV4EZN2</accession>
<gene>
    <name evidence="2" type="ORF">ElyMa_005558000</name>
</gene>
<sequence>VVVVVVVVVIVVPAVVVVVVEVGVVTALGSIESVLPQCDLTPNPRVQWTVTPDCWPQAGTGKWM</sequence>
<evidence type="ECO:0000313" key="3">
    <source>
        <dbReference type="Proteomes" id="UP000762676"/>
    </source>
</evidence>
<evidence type="ECO:0000256" key="1">
    <source>
        <dbReference type="SAM" id="Phobius"/>
    </source>
</evidence>
<comment type="caution">
    <text evidence="2">The sequence shown here is derived from an EMBL/GenBank/DDBJ whole genome shotgun (WGS) entry which is preliminary data.</text>
</comment>
<reference evidence="2 3" key="1">
    <citation type="journal article" date="2021" name="Elife">
        <title>Chloroplast acquisition without the gene transfer in kleptoplastic sea slugs, Plakobranchus ocellatus.</title>
        <authorList>
            <person name="Maeda T."/>
            <person name="Takahashi S."/>
            <person name="Yoshida T."/>
            <person name="Shimamura S."/>
            <person name="Takaki Y."/>
            <person name="Nagai Y."/>
            <person name="Toyoda A."/>
            <person name="Suzuki Y."/>
            <person name="Arimoto A."/>
            <person name="Ishii H."/>
            <person name="Satoh N."/>
            <person name="Nishiyama T."/>
            <person name="Hasebe M."/>
            <person name="Maruyama T."/>
            <person name="Minagawa J."/>
            <person name="Obokata J."/>
            <person name="Shigenobu S."/>
        </authorList>
    </citation>
    <scope>NUCLEOTIDE SEQUENCE [LARGE SCALE GENOMIC DNA]</scope>
</reference>
<keyword evidence="1" id="KW-0472">Membrane</keyword>
<keyword evidence="3" id="KW-1185">Reference proteome</keyword>
<dbReference type="Proteomes" id="UP000762676">
    <property type="component" value="Unassembled WGS sequence"/>
</dbReference>
<organism evidence="2 3">
    <name type="scientific">Elysia marginata</name>
    <dbReference type="NCBI Taxonomy" id="1093978"/>
    <lineage>
        <taxon>Eukaryota</taxon>
        <taxon>Metazoa</taxon>
        <taxon>Spiralia</taxon>
        <taxon>Lophotrochozoa</taxon>
        <taxon>Mollusca</taxon>
        <taxon>Gastropoda</taxon>
        <taxon>Heterobranchia</taxon>
        <taxon>Euthyneura</taxon>
        <taxon>Panpulmonata</taxon>
        <taxon>Sacoglossa</taxon>
        <taxon>Placobranchoidea</taxon>
        <taxon>Plakobranchidae</taxon>
        <taxon>Elysia</taxon>
    </lineage>
</organism>
<proteinExistence type="predicted"/>
<dbReference type="AlphaFoldDB" id="A0AAV4EZN2"/>
<keyword evidence="1" id="KW-0812">Transmembrane</keyword>
<name>A0AAV4EZN2_9GAST</name>
<dbReference type="EMBL" id="BMAT01011086">
    <property type="protein sequence ID" value="GFR66417.1"/>
    <property type="molecule type" value="Genomic_DNA"/>
</dbReference>